<protein>
    <submittedName>
        <fullName evidence="1">Uncharacterized protein</fullName>
    </submittedName>
</protein>
<dbReference type="EMBL" id="PCUF01000001">
    <property type="protein sequence ID" value="PIN66799.1"/>
    <property type="molecule type" value="Genomic_DNA"/>
</dbReference>
<comment type="caution">
    <text evidence="1">The sequence shown here is derived from an EMBL/GenBank/DDBJ whole genome shotgun (WGS) entry which is preliminary data.</text>
</comment>
<accession>A0A2G9LJU7</accession>
<organism evidence="1 2">
    <name type="scientific">Huberarchaeum crystalense</name>
    <dbReference type="NCBI Taxonomy" id="2014257"/>
    <lineage>
        <taxon>Archaea</taxon>
        <taxon>Candidatus Huberarchaeota</taxon>
        <taxon>Candidatus Huberarchaeia</taxon>
        <taxon>Candidatus Huberarchaeales</taxon>
        <taxon>Candidatus Huberarchaeaceae</taxon>
        <taxon>Candidatus Huberarchaeum</taxon>
    </lineage>
</organism>
<name>A0A2G9LJU7_HUBC1</name>
<dbReference type="Proteomes" id="UP000229789">
    <property type="component" value="Unassembled WGS sequence"/>
</dbReference>
<dbReference type="AlphaFoldDB" id="A0A2G9LJU7"/>
<sequence length="243" mass="28902">MIYNCFSKENIYEISKTNGNSQDMTNFVLTKTDGHKVNFVSFWDIVVSKVVESYLSKKKEDTYNIDVFNADFSIEQENNKSGRIEIEVKNSKDKQYIINLNQLFTYIDLCKMQDKKIFYLFLNINRKDLSLKYFKYAQHIEKEGNTIIFNKKSFDIGNFFEMVGRYTENQREHILASPFYSPFSVYKMLYCQQTKQNNASFYKKLRILPFKYRVLNNLQFPPHPICPFSNLLDNFIMGGLRHI</sequence>
<evidence type="ECO:0000313" key="1">
    <source>
        <dbReference type="EMBL" id="PIN66799.1"/>
    </source>
</evidence>
<gene>
    <name evidence="1" type="ORF">COW69_00190</name>
</gene>
<evidence type="ECO:0000313" key="2">
    <source>
        <dbReference type="Proteomes" id="UP000229789"/>
    </source>
</evidence>
<proteinExistence type="predicted"/>
<reference evidence="1 2" key="1">
    <citation type="submission" date="2017-09" db="EMBL/GenBank/DDBJ databases">
        <title>Depth-based differentiation of microbial function through sediment-hosted aquifers and enrichment of novel symbionts in the deep terrestrial subsurface.</title>
        <authorList>
            <person name="Probst A.J."/>
            <person name="Ladd B."/>
            <person name="Jarett J.K."/>
            <person name="Geller-Mcgrath D.E."/>
            <person name="Sieber C.M."/>
            <person name="Emerson J.B."/>
            <person name="Anantharaman K."/>
            <person name="Thomas B.C."/>
            <person name="Malmstrom R."/>
            <person name="Stieglmeier M."/>
            <person name="Klingl A."/>
            <person name="Woyke T."/>
            <person name="Ryan C.M."/>
            <person name="Banfield J.F."/>
        </authorList>
    </citation>
    <scope>NUCLEOTIDE SEQUENCE [LARGE SCALE GENOMIC DNA]</scope>
    <source>
        <strain evidence="1">CG18_big_fil_WC_8_21_14_2_50_31_19</strain>
    </source>
</reference>